<evidence type="ECO:0000313" key="1">
    <source>
        <dbReference type="EMBL" id="CEJ62460.1"/>
    </source>
</evidence>
<dbReference type="EMBL" id="CDHK01000016">
    <property type="protein sequence ID" value="CEJ62460.1"/>
    <property type="molecule type" value="Genomic_DNA"/>
</dbReference>
<protein>
    <submittedName>
        <fullName evidence="1">Uncharacterized protein</fullName>
    </submittedName>
</protein>
<dbReference type="AlphaFoldDB" id="A0A0F7U439"/>
<dbReference type="OrthoDB" id="3796275at2759"/>
<name>A0A0F7U439_PENBI</name>
<dbReference type="Proteomes" id="UP000042958">
    <property type="component" value="Unassembled WGS sequence"/>
</dbReference>
<organism evidence="1 2">
    <name type="scientific">Penicillium brasilianum</name>
    <dbReference type="NCBI Taxonomy" id="104259"/>
    <lineage>
        <taxon>Eukaryota</taxon>
        <taxon>Fungi</taxon>
        <taxon>Dikarya</taxon>
        <taxon>Ascomycota</taxon>
        <taxon>Pezizomycotina</taxon>
        <taxon>Eurotiomycetes</taxon>
        <taxon>Eurotiomycetidae</taxon>
        <taxon>Eurotiales</taxon>
        <taxon>Aspergillaceae</taxon>
        <taxon>Penicillium</taxon>
    </lineage>
</organism>
<keyword evidence="2" id="KW-1185">Reference proteome</keyword>
<reference evidence="2" key="1">
    <citation type="journal article" date="2015" name="Genome Announc.">
        <title>Draft genome sequence of the fungus Penicillium brasilianum MG11.</title>
        <authorList>
            <person name="Horn F."/>
            <person name="Linde J."/>
            <person name="Mattern D.J."/>
            <person name="Walther G."/>
            <person name="Guthke R."/>
            <person name="Brakhage A.A."/>
            <person name="Valiante V."/>
        </authorList>
    </citation>
    <scope>NUCLEOTIDE SEQUENCE [LARGE SCALE GENOMIC DNA]</scope>
    <source>
        <strain evidence="2">MG11</strain>
    </source>
</reference>
<sequence length="232" mass="26168">MAFPQTMRDLMLEPLSDLNVGPHHTRSSAIHPIRYVGELGLWAMFKSDVSRTFNATQWSQLPILPLLSNNPLRNEHSHCGDEHSVQARVHARVGHSLSLDAQYQGLDLSFGDFKCVPTAYTKVPDFIFWRPSSSVALVAGEVKAPWIRRHDLARDVGDALSVSSDALRDYLGQIAEYMHDLGLKYGVLTTYSQTIFLRQVVHNMRWKLEFSPAIKNTDMFQPPSSATLNDYA</sequence>
<evidence type="ECO:0000313" key="2">
    <source>
        <dbReference type="Proteomes" id="UP000042958"/>
    </source>
</evidence>
<accession>A0A0F7U439</accession>
<gene>
    <name evidence="1" type="ORF">PMG11_10957</name>
</gene>
<proteinExistence type="predicted"/>